<feature type="domain" description="DUF7578" evidence="2">
    <location>
        <begin position="86"/>
        <end position="146"/>
    </location>
</feature>
<dbReference type="Pfam" id="PF20445">
    <property type="entry name" value="RHS_N"/>
    <property type="match status" value="1"/>
</dbReference>
<dbReference type="EMBL" id="CAEX01006975">
    <property type="protein sequence ID" value="CCD21089.1"/>
    <property type="molecule type" value="Genomic_DNA"/>
</dbReference>
<dbReference type="NCBIfam" id="TIGR01631">
    <property type="entry name" value="Trypano_RHS"/>
    <property type="match status" value="1"/>
</dbReference>
<reference evidence="3 4" key="1">
    <citation type="journal article" date="2012" name="Proc. Natl. Acad. Sci. U.S.A.">
        <title>Antigenic diversity is generated by distinct evolutionary mechanisms in African trypanosome species.</title>
        <authorList>
            <person name="Jackson A.P."/>
            <person name="Berry A."/>
            <person name="Aslett M."/>
            <person name="Allison H.C."/>
            <person name="Burton P."/>
            <person name="Vavrova-Anderson J."/>
            <person name="Brown R."/>
            <person name="Browne H."/>
            <person name="Corton N."/>
            <person name="Hauser H."/>
            <person name="Gamble J."/>
            <person name="Gilderthorp R."/>
            <person name="Marcello L."/>
            <person name="McQuillan J."/>
            <person name="Otto T.D."/>
            <person name="Quail M.A."/>
            <person name="Sanders M.J."/>
            <person name="van Tonder A."/>
            <person name="Ginger M.L."/>
            <person name="Field M.C."/>
            <person name="Barry J.D."/>
            <person name="Hertz-Fowler C."/>
            <person name="Berriman M."/>
        </authorList>
    </citation>
    <scope>NUCLEOTIDE SEQUENCE</scope>
    <source>
        <strain evidence="3 4">Y486</strain>
    </source>
</reference>
<organism evidence="3 4">
    <name type="scientific">Trypanosoma vivax (strain Y486)</name>
    <dbReference type="NCBI Taxonomy" id="1055687"/>
    <lineage>
        <taxon>Eukaryota</taxon>
        <taxon>Discoba</taxon>
        <taxon>Euglenozoa</taxon>
        <taxon>Kinetoplastea</taxon>
        <taxon>Metakinetoplastina</taxon>
        <taxon>Trypanosomatida</taxon>
        <taxon>Trypanosomatidae</taxon>
        <taxon>Trypanosoma</taxon>
        <taxon>Duttonella</taxon>
    </lineage>
</organism>
<dbReference type="InterPro" id="IPR046835">
    <property type="entry name" value="RHS_N"/>
</dbReference>
<sequence length="364" mass="41392">MYEPVLPLCALLLTQCLFFVPFYTKAIDHRRLQRVEFPGAVVPGFQFGMTAATERSEQTNENADVQAKWSYSDSLENALPSGCGNPERVLLRNFLRTYLPGEALSYADSQVTMTTFMREPALYISDERLLVKILGLEQYRITQLWRDVRALKVRDVVTFNNWSVASSATRRAVPDAARALLDEALRCVSRSRPAPQESNEHRKLAEERSRHRSIYNASWSFVESGHASAPMGMIVVDMECVGEPPSMWEEREVDFTSSPGETDAIVPGTDDGLELLVLISEWGWPSHLFRERKCDAIVRREVVRAWNILKHGIDNRRANGGTSPRRLYSLLGRKALARRLLWDHFFCTSCFTAALTRSAQCRML</sequence>
<evidence type="ECO:0000259" key="1">
    <source>
        <dbReference type="Pfam" id="PF20445"/>
    </source>
</evidence>
<dbReference type="AlphaFoldDB" id="F9WU42"/>
<evidence type="ECO:0000313" key="3">
    <source>
        <dbReference type="EMBL" id="CCD21089.1"/>
    </source>
</evidence>
<proteinExistence type="predicted"/>
<evidence type="ECO:0000259" key="2">
    <source>
        <dbReference type="Pfam" id="PF24466"/>
    </source>
</evidence>
<dbReference type="InterPro" id="IPR006518">
    <property type="entry name" value="Trypano_RHS"/>
</dbReference>
<keyword evidence="4" id="KW-1185">Reference proteome</keyword>
<dbReference type="InterPro" id="IPR056000">
    <property type="entry name" value="DUF7578"/>
</dbReference>
<protein>
    <submittedName>
        <fullName evidence="3">Uncharacterized protein</fullName>
    </submittedName>
</protein>
<name>F9WU42_TRYVY</name>
<gene>
    <name evidence="3" type="ORF">TvY486_0040010</name>
</gene>
<dbReference type="VEuPathDB" id="TriTrypDB:TvY486_0040010"/>
<accession>F9WU42</accession>
<feature type="domain" description="Retrotransposon hot spot protein N-terminal" evidence="1">
    <location>
        <begin position="212"/>
        <end position="314"/>
    </location>
</feature>
<evidence type="ECO:0000313" key="4">
    <source>
        <dbReference type="Proteomes" id="UP000009027"/>
    </source>
</evidence>
<dbReference type="Pfam" id="PF24466">
    <property type="entry name" value="DUF7578"/>
    <property type="match status" value="1"/>
</dbReference>
<dbReference type="Proteomes" id="UP000009027">
    <property type="component" value="Unassembled WGS sequence"/>
</dbReference>